<feature type="transmembrane region" description="Helical" evidence="1">
    <location>
        <begin position="219"/>
        <end position="238"/>
    </location>
</feature>
<feature type="transmembrane region" description="Helical" evidence="1">
    <location>
        <begin position="125"/>
        <end position="143"/>
    </location>
</feature>
<keyword evidence="1" id="KW-0472">Membrane</keyword>
<organism evidence="2 3">
    <name type="scientific">Brassica napus</name>
    <name type="common">Rape</name>
    <dbReference type="NCBI Taxonomy" id="3708"/>
    <lineage>
        <taxon>Eukaryota</taxon>
        <taxon>Viridiplantae</taxon>
        <taxon>Streptophyta</taxon>
        <taxon>Embryophyta</taxon>
        <taxon>Tracheophyta</taxon>
        <taxon>Spermatophyta</taxon>
        <taxon>Magnoliopsida</taxon>
        <taxon>eudicotyledons</taxon>
        <taxon>Gunneridae</taxon>
        <taxon>Pentapetalae</taxon>
        <taxon>rosids</taxon>
        <taxon>malvids</taxon>
        <taxon>Brassicales</taxon>
        <taxon>Brassicaceae</taxon>
        <taxon>Brassiceae</taxon>
        <taxon>Brassica</taxon>
    </lineage>
</organism>
<dbReference type="Proteomes" id="UP000824890">
    <property type="component" value="Unassembled WGS sequence"/>
</dbReference>
<proteinExistence type="predicted"/>
<evidence type="ECO:0000256" key="1">
    <source>
        <dbReference type="SAM" id="Phobius"/>
    </source>
</evidence>
<name>A0ABQ8CG79_BRANA</name>
<dbReference type="Pfam" id="PF09991">
    <property type="entry name" value="DUF2232"/>
    <property type="match status" value="1"/>
</dbReference>
<dbReference type="EMBL" id="JAGKQM010000008">
    <property type="protein sequence ID" value="KAH0916084.1"/>
    <property type="molecule type" value="Genomic_DNA"/>
</dbReference>
<dbReference type="PANTHER" id="PTHR37185:SF3">
    <property type="entry name" value="MEMBRANE PROTEIN"/>
    <property type="match status" value="1"/>
</dbReference>
<feature type="transmembrane region" description="Helical" evidence="1">
    <location>
        <begin position="247"/>
        <end position="270"/>
    </location>
</feature>
<comment type="caution">
    <text evidence="2">The sequence shown here is derived from an EMBL/GenBank/DDBJ whole genome shotgun (WGS) entry which is preliminary data.</text>
</comment>
<accession>A0ABQ8CG79</accession>
<dbReference type="InterPro" id="IPR018710">
    <property type="entry name" value="DUF2232"/>
</dbReference>
<feature type="transmembrane region" description="Helical" evidence="1">
    <location>
        <begin position="276"/>
        <end position="296"/>
    </location>
</feature>
<keyword evidence="3" id="KW-1185">Reference proteome</keyword>
<protein>
    <submittedName>
        <fullName evidence="2">Uncharacterized protein</fullName>
    </submittedName>
</protein>
<feature type="transmembrane region" description="Helical" evidence="1">
    <location>
        <begin position="177"/>
        <end position="199"/>
    </location>
</feature>
<feature type="transmembrane region" description="Helical" evidence="1">
    <location>
        <begin position="149"/>
        <end position="170"/>
    </location>
</feature>
<dbReference type="PANTHER" id="PTHR37185">
    <property type="entry name" value="MEMBRANE PROTEIN"/>
    <property type="match status" value="1"/>
</dbReference>
<sequence length="330" mass="36818">LQPNSLSQNRRSRRKKALCRRGKTINLIFFFFASSSSSMNLLKTIHHQFTTTQFYHFSTTNSFASSSSSLLSLSPQRPRISLVSSSNRSCLALSSISRASFSGNREDGKKEEAEEGDELVYQKTLRLVECAMFAAVTGLVYFLSNSLAIENYFGCFFALPIVISSIRWNIAGGRKTMVATVMLLFILSGPVKALTYFLMHGLLGLAIGSLWRMKASWRLSIFVCTMVRALGLIGYVLTSSFLIRENILAVITINIYASLSYVFTAMGLNLMPSMSLIYMIFGTVWILRAVAAYPLLNLPHKTRNEIFLEATGLVRQSNMMAFTGSTQKLM</sequence>
<evidence type="ECO:0000313" key="2">
    <source>
        <dbReference type="EMBL" id="KAH0916084.1"/>
    </source>
</evidence>
<evidence type="ECO:0000313" key="3">
    <source>
        <dbReference type="Proteomes" id="UP000824890"/>
    </source>
</evidence>
<keyword evidence="1" id="KW-1133">Transmembrane helix</keyword>
<reference evidence="2 3" key="1">
    <citation type="submission" date="2021-05" db="EMBL/GenBank/DDBJ databases">
        <title>Genome Assembly of Synthetic Allotetraploid Brassica napus Reveals Homoeologous Exchanges between Subgenomes.</title>
        <authorList>
            <person name="Davis J.T."/>
        </authorList>
    </citation>
    <scope>NUCLEOTIDE SEQUENCE [LARGE SCALE GENOMIC DNA]</scope>
    <source>
        <strain evidence="3">cv. Da-Ae</strain>
        <tissue evidence="2">Seedling</tissue>
    </source>
</reference>
<gene>
    <name evidence="2" type="ORF">HID58_030530</name>
</gene>
<feature type="non-terminal residue" evidence="2">
    <location>
        <position position="1"/>
    </location>
</feature>
<keyword evidence="1" id="KW-0812">Transmembrane</keyword>